<dbReference type="PANTHER" id="PTHR43142:SF1">
    <property type="entry name" value="CARBOXYLIC ESTER HYDROLASE"/>
    <property type="match status" value="1"/>
</dbReference>
<feature type="signal peptide" evidence="5">
    <location>
        <begin position="1"/>
        <end position="19"/>
    </location>
</feature>
<feature type="domain" description="Carboxylesterase type B" evidence="6">
    <location>
        <begin position="62"/>
        <end position="574"/>
    </location>
</feature>
<sequence length="614" mass="68327">MRRPSLFIVALSLATLLAGESSQMKLPDTKVTLPPFLPDIPTPVPLPELPPVTYKTWTVPGYGVLNGTEEASVYTNRTFYGFRSVFYADMPTPETRFLPPVPRKPYPMDEVQQAVFNNAGCTQHLPLGKEDCLSLSIYTPSLTNDSTPSTELLPVIVWIHGGSFRSGQALEYMPGRFMEEDVVLVVIQYRLGPLGFLSFDTDEVPGNAGIFDQIESLRWVQKHIKYFGGNKNLVTIAGESAGSASVSILLLAKQAEGLFHRVIGESGSVLAEWAVDRDGRGKKASTRVAEIAGCPLEPYSELLNCVRHLDAQNLTDAYGEFRKEDLKNGGMGFGASNPVIQIAGVERILEIEPRQQFESGDYSTVPVLFGANKNEGVLVLAYAWKDYMEPNNMTTNGTFLEVDLVPNILKALHIRDDTGVLADALVDKYLADADMRDFTSMTPGLTDMLGVLFLKSAGYETVRLNSLHNPNSYWYAFNYEGRNSLFIYLFAGNYPPIPHGVNHADEMIYLYIYPFPSDPPFLDDREKELSKKMIQVWTNFAKYGDPTPDGVQLLDGLPKFLPYSRETEAYMDIDCVWESKIDYTRTYTVAADDIKAGHIPCRCTGPDADVCERL</sequence>
<dbReference type="AlphaFoldDB" id="A0A8J2RUP9"/>
<dbReference type="InterPro" id="IPR019826">
    <property type="entry name" value="Carboxylesterase_B_AS"/>
</dbReference>
<dbReference type="InterPro" id="IPR002018">
    <property type="entry name" value="CarbesteraseB"/>
</dbReference>
<dbReference type="SUPFAM" id="SSF53474">
    <property type="entry name" value="alpha/beta-Hydrolases"/>
    <property type="match status" value="1"/>
</dbReference>
<keyword evidence="3 5" id="KW-0378">Hydrolase</keyword>
<keyword evidence="4" id="KW-0325">Glycoprotein</keyword>
<dbReference type="OrthoDB" id="3200163at2759"/>
<dbReference type="EC" id="3.1.1.-" evidence="5"/>
<dbReference type="InterPro" id="IPR029058">
    <property type="entry name" value="AB_hydrolase_fold"/>
</dbReference>
<evidence type="ECO:0000256" key="4">
    <source>
        <dbReference type="ARBA" id="ARBA00023180"/>
    </source>
</evidence>
<comment type="similarity">
    <text evidence="1 5">Belongs to the type-B carboxylesterase/lipase family.</text>
</comment>
<proteinExistence type="inferred from homology"/>
<evidence type="ECO:0000256" key="3">
    <source>
        <dbReference type="ARBA" id="ARBA00022801"/>
    </source>
</evidence>
<feature type="chain" id="PRO_5035342436" description="Carboxylic ester hydrolase" evidence="5">
    <location>
        <begin position="20"/>
        <end position="614"/>
    </location>
</feature>
<evidence type="ECO:0000313" key="7">
    <source>
        <dbReference type="EMBL" id="CAH0108849.1"/>
    </source>
</evidence>
<dbReference type="Proteomes" id="UP000789390">
    <property type="component" value="Unassembled WGS sequence"/>
</dbReference>
<evidence type="ECO:0000313" key="8">
    <source>
        <dbReference type="Proteomes" id="UP000789390"/>
    </source>
</evidence>
<evidence type="ECO:0000256" key="5">
    <source>
        <dbReference type="RuleBase" id="RU361235"/>
    </source>
</evidence>
<dbReference type="EMBL" id="CAKKLH010000288">
    <property type="protein sequence ID" value="CAH0108849.1"/>
    <property type="molecule type" value="Genomic_DNA"/>
</dbReference>
<evidence type="ECO:0000256" key="1">
    <source>
        <dbReference type="ARBA" id="ARBA00005964"/>
    </source>
</evidence>
<dbReference type="Pfam" id="PF00135">
    <property type="entry name" value="COesterase"/>
    <property type="match status" value="1"/>
</dbReference>
<reference evidence="7" key="1">
    <citation type="submission" date="2021-11" db="EMBL/GenBank/DDBJ databases">
        <authorList>
            <person name="Schell T."/>
        </authorList>
    </citation>
    <scope>NUCLEOTIDE SEQUENCE</scope>
    <source>
        <strain evidence="7">M5</strain>
    </source>
</reference>
<keyword evidence="8" id="KW-1185">Reference proteome</keyword>
<dbReference type="Gene3D" id="3.40.50.1820">
    <property type="entry name" value="alpha/beta hydrolase"/>
    <property type="match status" value="1"/>
</dbReference>
<evidence type="ECO:0000259" key="6">
    <source>
        <dbReference type="Pfam" id="PF00135"/>
    </source>
</evidence>
<gene>
    <name evidence="7" type="ORF">DGAL_LOCUS12269</name>
</gene>
<dbReference type="PROSITE" id="PS00122">
    <property type="entry name" value="CARBOXYLESTERASE_B_1"/>
    <property type="match status" value="1"/>
</dbReference>
<protein>
    <recommendedName>
        <fullName evidence="5">Carboxylic ester hydrolase</fullName>
        <ecNumber evidence="5">3.1.1.-</ecNumber>
    </recommendedName>
</protein>
<name>A0A8J2RUP9_9CRUS</name>
<accession>A0A8J2RUP9</accession>
<dbReference type="PANTHER" id="PTHR43142">
    <property type="entry name" value="CARBOXYLIC ESTER HYDROLASE"/>
    <property type="match status" value="1"/>
</dbReference>
<evidence type="ECO:0000256" key="2">
    <source>
        <dbReference type="ARBA" id="ARBA00022487"/>
    </source>
</evidence>
<dbReference type="GO" id="GO:0052689">
    <property type="term" value="F:carboxylic ester hydrolase activity"/>
    <property type="evidence" value="ECO:0007669"/>
    <property type="project" value="UniProtKB-KW"/>
</dbReference>
<keyword evidence="2" id="KW-0719">Serine esterase</keyword>
<keyword evidence="5" id="KW-0732">Signal</keyword>
<comment type="caution">
    <text evidence="7">The sequence shown here is derived from an EMBL/GenBank/DDBJ whole genome shotgun (WGS) entry which is preliminary data.</text>
</comment>
<organism evidence="7 8">
    <name type="scientific">Daphnia galeata</name>
    <dbReference type="NCBI Taxonomy" id="27404"/>
    <lineage>
        <taxon>Eukaryota</taxon>
        <taxon>Metazoa</taxon>
        <taxon>Ecdysozoa</taxon>
        <taxon>Arthropoda</taxon>
        <taxon>Crustacea</taxon>
        <taxon>Branchiopoda</taxon>
        <taxon>Diplostraca</taxon>
        <taxon>Cladocera</taxon>
        <taxon>Anomopoda</taxon>
        <taxon>Daphniidae</taxon>
        <taxon>Daphnia</taxon>
    </lineage>
</organism>